<gene>
    <name evidence="2" type="ORF">Aco03nite_054520</name>
</gene>
<evidence type="ECO:0000313" key="3">
    <source>
        <dbReference type="Proteomes" id="UP000612282"/>
    </source>
</evidence>
<evidence type="ECO:0000313" key="2">
    <source>
        <dbReference type="EMBL" id="GID57048.1"/>
    </source>
</evidence>
<feature type="signal peptide" evidence="1">
    <location>
        <begin position="1"/>
        <end position="29"/>
    </location>
</feature>
<feature type="chain" id="PRO_5045591113" evidence="1">
    <location>
        <begin position="30"/>
        <end position="142"/>
    </location>
</feature>
<dbReference type="EMBL" id="BOMG01000064">
    <property type="protein sequence ID" value="GID57048.1"/>
    <property type="molecule type" value="Genomic_DNA"/>
</dbReference>
<accession>A0ABQ3XF17</accession>
<dbReference type="Proteomes" id="UP000612282">
    <property type="component" value="Unassembled WGS sequence"/>
</dbReference>
<evidence type="ECO:0000256" key="1">
    <source>
        <dbReference type="SAM" id="SignalP"/>
    </source>
</evidence>
<proteinExistence type="predicted"/>
<sequence length="142" mass="15320">MRNVKDLTRRIVAPLVALGVTAGFSVVTAVPAAASTIRDGWIQLCPWGNYRVHLEYTVGSGYQRLSPTLDAGADCWWGPMPSGSTPALIWMVGHFNTSENTFTVGQRGQNGQETFYNGRTGIGFAAQGTTDKAGGASYYYTY</sequence>
<comment type="caution">
    <text evidence="2">The sequence shown here is derived from an EMBL/GenBank/DDBJ whole genome shotgun (WGS) entry which is preliminary data.</text>
</comment>
<protein>
    <submittedName>
        <fullName evidence="2">Uncharacterized protein</fullName>
    </submittedName>
</protein>
<keyword evidence="3" id="KW-1185">Reference proteome</keyword>
<reference evidence="2 3" key="1">
    <citation type="submission" date="2021-01" db="EMBL/GenBank/DDBJ databases">
        <title>Whole genome shotgun sequence of Actinoplanes couchii NBRC 106145.</title>
        <authorList>
            <person name="Komaki H."/>
            <person name="Tamura T."/>
        </authorList>
    </citation>
    <scope>NUCLEOTIDE SEQUENCE [LARGE SCALE GENOMIC DNA]</scope>
    <source>
        <strain evidence="2 3">NBRC 106145</strain>
    </source>
</reference>
<dbReference type="RefSeq" id="WP_203799217.1">
    <property type="nucleotide sequence ID" value="NZ_BAAAQE010000094.1"/>
</dbReference>
<name>A0ABQ3XF17_9ACTN</name>
<keyword evidence="1" id="KW-0732">Signal</keyword>
<organism evidence="2 3">
    <name type="scientific">Actinoplanes couchii</name>
    <dbReference type="NCBI Taxonomy" id="403638"/>
    <lineage>
        <taxon>Bacteria</taxon>
        <taxon>Bacillati</taxon>
        <taxon>Actinomycetota</taxon>
        <taxon>Actinomycetes</taxon>
        <taxon>Micromonosporales</taxon>
        <taxon>Micromonosporaceae</taxon>
        <taxon>Actinoplanes</taxon>
    </lineage>
</organism>